<keyword evidence="9" id="KW-1185">Reference proteome</keyword>
<organism evidence="8 9">
    <name type="scientific">Intestinicryptomonas porci</name>
    <dbReference type="NCBI Taxonomy" id="2926320"/>
    <lineage>
        <taxon>Bacteria</taxon>
        <taxon>Pseudomonadati</taxon>
        <taxon>Verrucomicrobiota</taxon>
        <taxon>Opitutia</taxon>
        <taxon>Opitutales</taxon>
        <taxon>Intestinicryptomonaceae</taxon>
        <taxon>Intestinicryptomonas</taxon>
    </lineage>
</organism>
<comment type="caution">
    <text evidence="8">The sequence shown here is derived from an EMBL/GenBank/DDBJ whole genome shotgun (WGS) entry which is preliminary data.</text>
</comment>
<dbReference type="RefSeq" id="WP_370396925.1">
    <property type="nucleotide sequence ID" value="NZ_JALBUT010000004.1"/>
</dbReference>
<dbReference type="Proteomes" id="UP001275932">
    <property type="component" value="Unassembled WGS sequence"/>
</dbReference>
<dbReference type="CDD" id="cd02947">
    <property type="entry name" value="TRX_family"/>
    <property type="match status" value="1"/>
</dbReference>
<name>A0ABU4WFY6_9BACT</name>
<evidence type="ECO:0000256" key="6">
    <source>
        <dbReference type="PIRNR" id="PIRNR000077"/>
    </source>
</evidence>
<evidence type="ECO:0000313" key="9">
    <source>
        <dbReference type="Proteomes" id="UP001275932"/>
    </source>
</evidence>
<evidence type="ECO:0000256" key="5">
    <source>
        <dbReference type="ARBA" id="ARBA00023284"/>
    </source>
</evidence>
<evidence type="ECO:0000256" key="1">
    <source>
        <dbReference type="ARBA" id="ARBA00008987"/>
    </source>
</evidence>
<keyword evidence="2" id="KW-0813">Transport</keyword>
<accession>A0ABU4WFY6</accession>
<keyword evidence="5" id="KW-0676">Redox-active center</keyword>
<dbReference type="PROSITE" id="PS51352">
    <property type="entry name" value="THIOREDOXIN_2"/>
    <property type="match status" value="1"/>
</dbReference>
<dbReference type="InterPro" id="IPR013766">
    <property type="entry name" value="Thioredoxin_domain"/>
</dbReference>
<dbReference type="Gene3D" id="3.40.30.10">
    <property type="entry name" value="Glutaredoxin"/>
    <property type="match status" value="1"/>
</dbReference>
<evidence type="ECO:0000256" key="2">
    <source>
        <dbReference type="ARBA" id="ARBA00022448"/>
    </source>
</evidence>
<dbReference type="PRINTS" id="PR00421">
    <property type="entry name" value="THIOREDOXIN"/>
</dbReference>
<evidence type="ECO:0000259" key="7">
    <source>
        <dbReference type="PROSITE" id="PS51352"/>
    </source>
</evidence>
<dbReference type="SUPFAM" id="SSF52833">
    <property type="entry name" value="Thioredoxin-like"/>
    <property type="match status" value="1"/>
</dbReference>
<keyword evidence="3" id="KW-0249">Electron transport</keyword>
<reference evidence="8 9" key="1">
    <citation type="submission" date="2022-03" db="EMBL/GenBank/DDBJ databases">
        <title>Novel taxa within the pig intestine.</title>
        <authorList>
            <person name="Wylensek D."/>
            <person name="Bishof K."/>
            <person name="Afrizal A."/>
            <person name="Clavel T."/>
        </authorList>
    </citation>
    <scope>NUCLEOTIDE SEQUENCE [LARGE SCALE GENOMIC DNA]</scope>
    <source>
        <strain evidence="8 9">CLA-KB-P66</strain>
    </source>
</reference>
<proteinExistence type="inferred from homology"/>
<dbReference type="Pfam" id="PF00085">
    <property type="entry name" value="Thioredoxin"/>
    <property type="match status" value="1"/>
</dbReference>
<dbReference type="EMBL" id="JALBUT010000004">
    <property type="protein sequence ID" value="MDX8415477.1"/>
    <property type="molecule type" value="Genomic_DNA"/>
</dbReference>
<dbReference type="PANTHER" id="PTHR45663:SF11">
    <property type="entry name" value="GEO12009P1"/>
    <property type="match status" value="1"/>
</dbReference>
<dbReference type="InterPro" id="IPR036249">
    <property type="entry name" value="Thioredoxin-like_sf"/>
</dbReference>
<evidence type="ECO:0000256" key="4">
    <source>
        <dbReference type="ARBA" id="ARBA00023157"/>
    </source>
</evidence>
<dbReference type="PANTHER" id="PTHR45663">
    <property type="entry name" value="GEO12009P1"/>
    <property type="match status" value="1"/>
</dbReference>
<protein>
    <recommendedName>
        <fullName evidence="6">Thioredoxin</fullName>
    </recommendedName>
</protein>
<dbReference type="PIRSF" id="PIRSF000077">
    <property type="entry name" value="Thioredoxin"/>
    <property type="match status" value="1"/>
</dbReference>
<evidence type="ECO:0000313" key="8">
    <source>
        <dbReference type="EMBL" id="MDX8415477.1"/>
    </source>
</evidence>
<gene>
    <name evidence="8" type="ORF">MOX91_04685</name>
</gene>
<feature type="domain" description="Thioredoxin" evidence="7">
    <location>
        <begin position="1"/>
        <end position="106"/>
    </location>
</feature>
<sequence length="107" mass="12119">MSIEKVNSQNFEQVLSENKFVVLEAFATWCGYCKMFAPTLESVASEFQGKVKFCKIDADENQDYIESLGVDLYPTLLYFKDGKQVKKVPNVSTKDALRSEVETLCNS</sequence>
<dbReference type="InterPro" id="IPR005746">
    <property type="entry name" value="Thioredoxin"/>
</dbReference>
<evidence type="ECO:0000256" key="3">
    <source>
        <dbReference type="ARBA" id="ARBA00022982"/>
    </source>
</evidence>
<comment type="similarity">
    <text evidence="1 6">Belongs to the thioredoxin family.</text>
</comment>
<keyword evidence="4" id="KW-1015">Disulfide bond</keyword>